<evidence type="ECO:0000256" key="2">
    <source>
        <dbReference type="SAM" id="MobiDB-lite"/>
    </source>
</evidence>
<evidence type="ECO:0000313" key="3">
    <source>
        <dbReference type="EMBL" id="MBE9021081.1"/>
    </source>
</evidence>
<sequence length="279" mass="31353">MVKNTMSAGLYYMEISDNESTAFSIEAKVISTESKAIINQALVPKSKSDFKTEEEKQQRLATLAEDTRRRLKRSGMDIYCIGLNLLEAQKIIEYGEFLPWLRQEFGMGKTSAYEFIHVAKAFESKFPIIGNLINNITPTALYKLAAPSTSQAARDEAIDLVKAGKVVDPYVAKNLIKKYKTSNGVKTQQQKTSSNAQNSDTNQTDVLVFANHQISQQEQTSSDSMSRSSTSQQDELQKLITERDTYKVQLVTLQVINEQLKLEVAKLRSELTLLQGNKH</sequence>
<keyword evidence="1" id="KW-0175">Coiled coil</keyword>
<keyword evidence="4" id="KW-1185">Reference proteome</keyword>
<dbReference type="RefSeq" id="WP_193912933.1">
    <property type="nucleotide sequence ID" value="NZ_JADEXS020000001.1"/>
</dbReference>
<feature type="compositionally biased region" description="Low complexity" evidence="2">
    <location>
        <begin position="217"/>
        <end position="234"/>
    </location>
</feature>
<dbReference type="Proteomes" id="UP000622533">
    <property type="component" value="Unassembled WGS sequence"/>
</dbReference>
<gene>
    <name evidence="3" type="ORF">IQ276_00995</name>
</gene>
<dbReference type="EMBL" id="JADEXS010000006">
    <property type="protein sequence ID" value="MBE9021081.1"/>
    <property type="molecule type" value="Genomic_DNA"/>
</dbReference>
<evidence type="ECO:0000313" key="4">
    <source>
        <dbReference type="Proteomes" id="UP000622533"/>
    </source>
</evidence>
<name>A0A8J6ZLL2_DESMC</name>
<evidence type="ECO:0000256" key="1">
    <source>
        <dbReference type="SAM" id="Coils"/>
    </source>
</evidence>
<protein>
    <submittedName>
        <fullName evidence="3">DUF3102 domain-containing protein</fullName>
    </submittedName>
</protein>
<reference evidence="3" key="1">
    <citation type="submission" date="2020-10" db="EMBL/GenBank/DDBJ databases">
        <authorList>
            <person name="Castelo-Branco R."/>
            <person name="Eusebio N."/>
            <person name="Adriana R."/>
            <person name="Vieira A."/>
            <person name="Brugerolle De Fraissinette N."/>
            <person name="Rezende De Castro R."/>
            <person name="Schneider M.P."/>
            <person name="Vasconcelos V."/>
            <person name="Leao P.N."/>
        </authorList>
    </citation>
    <scope>NUCLEOTIDE SEQUENCE</scope>
    <source>
        <strain evidence="3">LEGE 12446</strain>
    </source>
</reference>
<accession>A0A8J6ZLL2</accession>
<organism evidence="3 4">
    <name type="scientific">Desmonostoc muscorum LEGE 12446</name>
    <dbReference type="NCBI Taxonomy" id="1828758"/>
    <lineage>
        <taxon>Bacteria</taxon>
        <taxon>Bacillati</taxon>
        <taxon>Cyanobacteriota</taxon>
        <taxon>Cyanophyceae</taxon>
        <taxon>Nostocales</taxon>
        <taxon>Nostocaceae</taxon>
        <taxon>Desmonostoc</taxon>
    </lineage>
</organism>
<feature type="region of interest" description="Disordered" evidence="2">
    <location>
        <begin position="217"/>
        <end position="236"/>
    </location>
</feature>
<dbReference type="AlphaFoldDB" id="A0A8J6ZLL2"/>
<feature type="coiled-coil region" evidence="1">
    <location>
        <begin position="250"/>
        <end position="277"/>
    </location>
</feature>
<comment type="caution">
    <text evidence="3">The sequence shown here is derived from an EMBL/GenBank/DDBJ whole genome shotgun (WGS) entry which is preliminary data.</text>
</comment>
<proteinExistence type="predicted"/>